<evidence type="ECO:0000256" key="9">
    <source>
        <dbReference type="SAM" id="Phobius"/>
    </source>
</evidence>
<keyword evidence="4" id="KW-1003">Cell membrane</keyword>
<dbReference type="KEGG" id="pseo:OM33_03065"/>
<feature type="transmembrane region" description="Helical" evidence="9">
    <location>
        <begin position="144"/>
        <end position="164"/>
    </location>
</feature>
<dbReference type="UniPathway" id="UPA00079"/>
<dbReference type="Pfam" id="PF01040">
    <property type="entry name" value="UbiA"/>
    <property type="match status" value="1"/>
</dbReference>
<keyword evidence="8 9" id="KW-0472">Membrane</keyword>
<evidence type="ECO:0000256" key="5">
    <source>
        <dbReference type="ARBA" id="ARBA00022679"/>
    </source>
</evidence>
<evidence type="ECO:0000313" key="11">
    <source>
        <dbReference type="Proteomes" id="UP000030341"/>
    </source>
</evidence>
<dbReference type="CDD" id="cd13962">
    <property type="entry name" value="PT_UbiA_UBIAD1"/>
    <property type="match status" value="1"/>
</dbReference>
<feature type="transmembrane region" description="Helical" evidence="9">
    <location>
        <begin position="212"/>
        <end position="237"/>
    </location>
</feature>
<feature type="transmembrane region" description="Helical" evidence="9">
    <location>
        <begin position="275"/>
        <end position="296"/>
    </location>
</feature>
<dbReference type="InterPro" id="IPR000537">
    <property type="entry name" value="UbiA_prenyltransferase"/>
</dbReference>
<feature type="transmembrane region" description="Helical" evidence="9">
    <location>
        <begin position="170"/>
        <end position="191"/>
    </location>
</feature>
<dbReference type="GO" id="GO:0016020">
    <property type="term" value="C:membrane"/>
    <property type="evidence" value="ECO:0007669"/>
    <property type="project" value="UniProtKB-SubCell"/>
</dbReference>
<evidence type="ECO:0000256" key="2">
    <source>
        <dbReference type="ARBA" id="ARBA00004863"/>
    </source>
</evidence>
<evidence type="ECO:0000256" key="1">
    <source>
        <dbReference type="ARBA" id="ARBA00004141"/>
    </source>
</evidence>
<sequence>MNNFIAALPAIRPPFLTLAPVSCLLGLAYCWYLGYPINVPYAMLSMLGATCAAIAVNTINEYQDFHSGLDLTTERTPFSGGSGLLKQYPHLAPYVKKLAIIAVSAVLAVGAFFIVTVGVSLIPIGILGLLIVITYTKVLNKHPWLCFIAPGLGFAVLMPIGTFVVQTGEWQLSLFAITLVPFLITNNLLLINQLPDITADKNVGRNHLAIQYGVSSAQHVFTLSLIIATGCLVYLVSNSYLPTLALIALLPLGLCVISLVYLYRLGDNIAQHLPAMGLVAAAANLTPLMLSLALFMSKR</sequence>
<evidence type="ECO:0000256" key="6">
    <source>
        <dbReference type="ARBA" id="ARBA00022692"/>
    </source>
</evidence>
<dbReference type="InterPro" id="IPR044878">
    <property type="entry name" value="UbiA_sf"/>
</dbReference>
<dbReference type="STRING" id="1348114.OM33_03065"/>
<gene>
    <name evidence="10" type="ORF">OM33_03065</name>
</gene>
<dbReference type="HOGENOM" id="CLU_043611_0_1_6"/>
<dbReference type="GO" id="GO:0042371">
    <property type="term" value="P:vitamin K biosynthetic process"/>
    <property type="evidence" value="ECO:0007669"/>
    <property type="project" value="TreeGrafter"/>
</dbReference>
<comment type="subcellular location">
    <subcellularLocation>
        <location evidence="1">Membrane</location>
        <topology evidence="1">Multi-pass membrane protein</topology>
    </subcellularLocation>
</comment>
<dbReference type="PANTHER" id="PTHR13929:SF0">
    <property type="entry name" value="UBIA PRENYLTRANSFERASE DOMAIN-CONTAINING PROTEIN 1"/>
    <property type="match status" value="1"/>
</dbReference>
<dbReference type="GO" id="GO:0004659">
    <property type="term" value="F:prenyltransferase activity"/>
    <property type="evidence" value="ECO:0007669"/>
    <property type="project" value="InterPro"/>
</dbReference>
<dbReference type="GO" id="GO:0009234">
    <property type="term" value="P:menaquinone biosynthetic process"/>
    <property type="evidence" value="ECO:0007669"/>
    <property type="project" value="UniProtKB-UniPathway"/>
</dbReference>
<evidence type="ECO:0000313" key="10">
    <source>
        <dbReference type="EMBL" id="AIY64244.1"/>
    </source>
</evidence>
<dbReference type="Gene3D" id="1.10.357.140">
    <property type="entry name" value="UbiA prenyltransferase"/>
    <property type="match status" value="1"/>
</dbReference>
<dbReference type="AlphaFoldDB" id="A0A0A7ECC8"/>
<dbReference type="PANTHER" id="PTHR13929">
    <property type="entry name" value="1,4-DIHYDROXY-2-NAPHTHOATE OCTAPRENYLTRANSFERASE"/>
    <property type="match status" value="1"/>
</dbReference>
<keyword evidence="6 9" id="KW-0812">Transmembrane</keyword>
<keyword evidence="5" id="KW-0808">Transferase</keyword>
<evidence type="ECO:0000256" key="4">
    <source>
        <dbReference type="ARBA" id="ARBA00022475"/>
    </source>
</evidence>
<reference evidence="10 11" key="1">
    <citation type="submission" date="2014-11" db="EMBL/GenBank/DDBJ databases">
        <title>Complete Genome Sequence of Pseudoalteromonas sp. Strain OCN003 Isolated from Kaneohe Bay, Oahu, Hawaii.</title>
        <authorList>
            <person name="Beurmann S."/>
            <person name="Videau P."/>
            <person name="Ushijima B."/>
            <person name="Smith A.M."/>
            <person name="Aeby G.S."/>
            <person name="Callahan S.M."/>
            <person name="Belcaid M."/>
        </authorList>
    </citation>
    <scope>NUCLEOTIDE SEQUENCE [LARGE SCALE GENOMIC DNA]</scope>
    <source>
        <strain evidence="10 11">OCN003</strain>
    </source>
</reference>
<evidence type="ECO:0000256" key="8">
    <source>
        <dbReference type="ARBA" id="ARBA00023136"/>
    </source>
</evidence>
<proteinExistence type="predicted"/>
<comment type="pathway">
    <text evidence="2">Quinol/quinone metabolism; menaquinone biosynthesis.</text>
</comment>
<keyword evidence="7 9" id="KW-1133">Transmembrane helix</keyword>
<keyword evidence="11" id="KW-1185">Reference proteome</keyword>
<dbReference type="RefSeq" id="WP_038638621.1">
    <property type="nucleotide sequence ID" value="NZ_CP009888.1"/>
</dbReference>
<name>A0A0A7ECC8_9GAMM</name>
<evidence type="ECO:0008006" key="12">
    <source>
        <dbReference type="Google" id="ProtNLM"/>
    </source>
</evidence>
<dbReference type="eggNOG" id="COG1575">
    <property type="taxonomic scope" value="Bacteria"/>
</dbReference>
<dbReference type="Proteomes" id="UP000030341">
    <property type="component" value="Chromosome 1"/>
</dbReference>
<accession>A0A0A7ECC8</accession>
<feature type="transmembrane region" description="Helical" evidence="9">
    <location>
        <begin position="243"/>
        <end position="263"/>
    </location>
</feature>
<dbReference type="EMBL" id="CP009888">
    <property type="protein sequence ID" value="AIY64244.1"/>
    <property type="molecule type" value="Genomic_DNA"/>
</dbReference>
<evidence type="ECO:0000256" key="3">
    <source>
        <dbReference type="ARBA" id="ARBA00022428"/>
    </source>
</evidence>
<dbReference type="OrthoDB" id="3344514at2"/>
<organism evidence="10 11">
    <name type="scientific">Pseudoalteromonas piratica</name>
    <dbReference type="NCBI Taxonomy" id="1348114"/>
    <lineage>
        <taxon>Bacteria</taxon>
        <taxon>Pseudomonadati</taxon>
        <taxon>Pseudomonadota</taxon>
        <taxon>Gammaproteobacteria</taxon>
        <taxon>Alteromonadales</taxon>
        <taxon>Pseudoalteromonadaceae</taxon>
        <taxon>Pseudoalteromonas</taxon>
    </lineage>
</organism>
<feature type="transmembrane region" description="Helical" evidence="9">
    <location>
        <begin position="15"/>
        <end position="34"/>
    </location>
</feature>
<protein>
    <recommendedName>
        <fullName evidence="12">Prenyltransferase</fullName>
    </recommendedName>
</protein>
<feature type="transmembrane region" description="Helical" evidence="9">
    <location>
        <begin position="99"/>
        <end position="132"/>
    </location>
</feature>
<evidence type="ECO:0000256" key="7">
    <source>
        <dbReference type="ARBA" id="ARBA00022989"/>
    </source>
</evidence>
<dbReference type="InterPro" id="IPR026046">
    <property type="entry name" value="UBIAD1"/>
</dbReference>
<keyword evidence="3" id="KW-0474">Menaquinone biosynthesis</keyword>